<organism evidence="2 3">
    <name type="scientific">Chiloscyllium punctatum</name>
    <name type="common">Brownbanded bambooshark</name>
    <name type="synonym">Hemiscyllium punctatum</name>
    <dbReference type="NCBI Taxonomy" id="137246"/>
    <lineage>
        <taxon>Eukaryota</taxon>
        <taxon>Metazoa</taxon>
        <taxon>Chordata</taxon>
        <taxon>Craniata</taxon>
        <taxon>Vertebrata</taxon>
        <taxon>Chondrichthyes</taxon>
        <taxon>Elasmobranchii</taxon>
        <taxon>Galeomorphii</taxon>
        <taxon>Galeoidea</taxon>
        <taxon>Orectolobiformes</taxon>
        <taxon>Hemiscylliidae</taxon>
        <taxon>Chiloscyllium</taxon>
    </lineage>
</organism>
<dbReference type="EMBL" id="BEZZ01021497">
    <property type="protein sequence ID" value="GCC39632.1"/>
    <property type="molecule type" value="Genomic_DNA"/>
</dbReference>
<feature type="non-terminal residue" evidence="2">
    <location>
        <position position="170"/>
    </location>
</feature>
<feature type="compositionally biased region" description="Polar residues" evidence="1">
    <location>
        <begin position="145"/>
        <end position="155"/>
    </location>
</feature>
<feature type="region of interest" description="Disordered" evidence="1">
    <location>
        <begin position="40"/>
        <end position="80"/>
    </location>
</feature>
<accession>A0A401TAJ9</accession>
<dbReference type="AlphaFoldDB" id="A0A401TAJ9"/>
<feature type="compositionally biased region" description="Polar residues" evidence="1">
    <location>
        <begin position="51"/>
        <end position="64"/>
    </location>
</feature>
<name>A0A401TAJ9_CHIPU</name>
<keyword evidence="3" id="KW-1185">Reference proteome</keyword>
<sequence>ISAEQESLKPSHRLWESVGEETGQNLESAGTTLAANIEDSLRQGVLPPGADNSQLQELEGSQTPHGPGLPEECSPGKPIDVNLEPMRELPGDCCPEKPIDVSLEPMRVLGEEQHLSPTTGSEHISEEPNGLSRNEDGWDAGKGQSVDTSLITSSGDPGPQHSDGCPTSLQ</sequence>
<proteinExistence type="predicted"/>
<evidence type="ECO:0000313" key="2">
    <source>
        <dbReference type="EMBL" id="GCC39632.1"/>
    </source>
</evidence>
<evidence type="ECO:0000256" key="1">
    <source>
        <dbReference type="SAM" id="MobiDB-lite"/>
    </source>
</evidence>
<reference evidence="2 3" key="1">
    <citation type="journal article" date="2018" name="Nat. Ecol. Evol.">
        <title>Shark genomes provide insights into elasmobranch evolution and the origin of vertebrates.</title>
        <authorList>
            <person name="Hara Y"/>
            <person name="Yamaguchi K"/>
            <person name="Onimaru K"/>
            <person name="Kadota M"/>
            <person name="Koyanagi M"/>
            <person name="Keeley SD"/>
            <person name="Tatsumi K"/>
            <person name="Tanaka K"/>
            <person name="Motone F"/>
            <person name="Kageyama Y"/>
            <person name="Nozu R"/>
            <person name="Adachi N"/>
            <person name="Nishimura O"/>
            <person name="Nakagawa R"/>
            <person name="Tanegashima C"/>
            <person name="Kiyatake I"/>
            <person name="Matsumoto R"/>
            <person name="Murakumo K"/>
            <person name="Nishida K"/>
            <person name="Terakita A"/>
            <person name="Kuratani S"/>
            <person name="Sato K"/>
            <person name="Hyodo S Kuraku.S."/>
        </authorList>
    </citation>
    <scope>NUCLEOTIDE SEQUENCE [LARGE SCALE GENOMIC DNA]</scope>
</reference>
<comment type="caution">
    <text evidence="2">The sequence shown here is derived from an EMBL/GenBank/DDBJ whole genome shotgun (WGS) entry which is preliminary data.</text>
</comment>
<dbReference type="Proteomes" id="UP000287033">
    <property type="component" value="Unassembled WGS sequence"/>
</dbReference>
<evidence type="ECO:0000313" key="3">
    <source>
        <dbReference type="Proteomes" id="UP000287033"/>
    </source>
</evidence>
<gene>
    <name evidence="2" type="ORF">chiPu_0023472</name>
</gene>
<feature type="non-terminal residue" evidence="2">
    <location>
        <position position="1"/>
    </location>
</feature>
<feature type="region of interest" description="Disordered" evidence="1">
    <location>
        <begin position="109"/>
        <end position="170"/>
    </location>
</feature>
<protein>
    <submittedName>
        <fullName evidence="2">Uncharacterized protein</fullName>
    </submittedName>
</protein>